<dbReference type="CDD" id="cd03316">
    <property type="entry name" value="MR_like"/>
    <property type="match status" value="1"/>
</dbReference>
<proteinExistence type="predicted"/>
<dbReference type="SMART" id="SM00922">
    <property type="entry name" value="MR_MLE"/>
    <property type="match status" value="1"/>
</dbReference>
<comment type="caution">
    <text evidence="6">The sequence shown here is derived from an EMBL/GenBank/DDBJ whole genome shotgun (WGS) entry which is preliminary data.</text>
</comment>
<dbReference type="Pfam" id="PF13378">
    <property type="entry name" value="MR_MLE_C"/>
    <property type="match status" value="1"/>
</dbReference>
<evidence type="ECO:0000256" key="2">
    <source>
        <dbReference type="ARBA" id="ARBA00022723"/>
    </source>
</evidence>
<dbReference type="Proteomes" id="UP000022447">
    <property type="component" value="Unassembled WGS sequence"/>
</dbReference>
<dbReference type="SFLD" id="SFLDS00001">
    <property type="entry name" value="Enolase"/>
    <property type="match status" value="1"/>
</dbReference>
<dbReference type="InterPro" id="IPR013342">
    <property type="entry name" value="Mandelate_racemase_C"/>
</dbReference>
<evidence type="ECO:0000313" key="7">
    <source>
        <dbReference type="Proteomes" id="UP000022447"/>
    </source>
</evidence>
<dbReference type="eggNOG" id="COG4948">
    <property type="taxonomic scope" value="Bacteria"/>
</dbReference>
<feature type="region of interest" description="Disordered" evidence="4">
    <location>
        <begin position="1"/>
        <end position="24"/>
    </location>
</feature>
<evidence type="ECO:0000256" key="3">
    <source>
        <dbReference type="ARBA" id="ARBA00022842"/>
    </source>
</evidence>
<keyword evidence="3" id="KW-0460">Magnesium</keyword>
<feature type="domain" description="Mandelate racemase/muconate lactonizing enzyme C-terminal" evidence="5">
    <location>
        <begin position="148"/>
        <end position="253"/>
    </location>
</feature>
<dbReference type="OrthoDB" id="9802699at2"/>
<dbReference type="SUPFAM" id="SSF51604">
    <property type="entry name" value="Enolase C-terminal domain-like"/>
    <property type="match status" value="1"/>
</dbReference>
<dbReference type="InterPro" id="IPR029065">
    <property type="entry name" value="Enolase_C-like"/>
</dbReference>
<comment type="cofactor">
    <cofactor evidence="1">
        <name>Mg(2+)</name>
        <dbReference type="ChEBI" id="CHEBI:18420"/>
    </cofactor>
</comment>
<dbReference type="InterPro" id="IPR029017">
    <property type="entry name" value="Enolase-like_N"/>
</dbReference>
<dbReference type="Pfam" id="PF02746">
    <property type="entry name" value="MR_MLE_N"/>
    <property type="match status" value="1"/>
</dbReference>
<organism evidence="6 7">
    <name type="scientific">Roseivivax halodurans JCM 10272</name>
    <dbReference type="NCBI Taxonomy" id="1449350"/>
    <lineage>
        <taxon>Bacteria</taxon>
        <taxon>Pseudomonadati</taxon>
        <taxon>Pseudomonadota</taxon>
        <taxon>Alphaproteobacteria</taxon>
        <taxon>Rhodobacterales</taxon>
        <taxon>Roseobacteraceae</taxon>
        <taxon>Roseivivax</taxon>
    </lineage>
</organism>
<dbReference type="GO" id="GO:0016052">
    <property type="term" value="P:carbohydrate catabolic process"/>
    <property type="evidence" value="ECO:0007669"/>
    <property type="project" value="TreeGrafter"/>
</dbReference>
<dbReference type="STRING" id="1449350.OCH239_07635"/>
<dbReference type="PATRIC" id="fig|1449350.3.peg.567"/>
<evidence type="ECO:0000313" key="6">
    <source>
        <dbReference type="EMBL" id="ETX16029.1"/>
    </source>
</evidence>
<dbReference type="PANTHER" id="PTHR13794">
    <property type="entry name" value="ENOLASE SUPERFAMILY, MANDELATE RACEMASE"/>
    <property type="match status" value="1"/>
</dbReference>
<dbReference type="GO" id="GO:0016836">
    <property type="term" value="F:hydro-lyase activity"/>
    <property type="evidence" value="ECO:0007669"/>
    <property type="project" value="TreeGrafter"/>
</dbReference>
<reference evidence="6 7" key="1">
    <citation type="submission" date="2014-01" db="EMBL/GenBank/DDBJ databases">
        <title>Roseivivax halodurans JCM 10272 Genome Sequencing.</title>
        <authorList>
            <person name="Lai Q."/>
            <person name="Li G."/>
            <person name="Shao Z."/>
        </authorList>
    </citation>
    <scope>NUCLEOTIDE SEQUENCE [LARGE SCALE GENOMIC DNA]</scope>
    <source>
        <strain evidence="6 7">JCM 10272</strain>
    </source>
</reference>
<gene>
    <name evidence="6" type="ORF">OCH239_07635</name>
</gene>
<dbReference type="InterPro" id="IPR046945">
    <property type="entry name" value="RHMD-like"/>
</dbReference>
<evidence type="ECO:0000256" key="1">
    <source>
        <dbReference type="ARBA" id="ARBA00001946"/>
    </source>
</evidence>
<dbReference type="SFLD" id="SFLDG00179">
    <property type="entry name" value="mandelate_racemase"/>
    <property type="match status" value="1"/>
</dbReference>
<keyword evidence="2" id="KW-0479">Metal-binding</keyword>
<name>X7EIU8_9RHOB</name>
<dbReference type="Gene3D" id="3.20.20.120">
    <property type="entry name" value="Enolase-like C-terminal domain"/>
    <property type="match status" value="1"/>
</dbReference>
<dbReference type="InterPro" id="IPR036849">
    <property type="entry name" value="Enolase-like_C_sf"/>
</dbReference>
<evidence type="ECO:0000256" key="4">
    <source>
        <dbReference type="SAM" id="MobiDB-lite"/>
    </source>
</evidence>
<dbReference type="PANTHER" id="PTHR13794:SF58">
    <property type="entry name" value="MITOCHONDRIAL ENOLASE SUPERFAMILY MEMBER 1"/>
    <property type="match status" value="1"/>
</dbReference>
<dbReference type="EMBL" id="JALZ01000002">
    <property type="protein sequence ID" value="ETX16029.1"/>
    <property type="molecule type" value="Genomic_DNA"/>
</dbReference>
<keyword evidence="7" id="KW-1185">Reference proteome</keyword>
<sequence>MTEAPYSPSGAMPKAGRGADDTGPRITALETFSTPLVGFVRLTTEDGAQGWGQMSTYNADITTQVFHRQIAPWALGRGIDALEAIVDEIPEREHKYPGTYLMRALAGLDTAAWDWRGKAAGKPVAELLGGSAGELRAYASSMRRDITPEAEAERMLRLREAHGFDAFKMRVGAECGRDVDEWPGRTEAIVPAMRRALGDDAALLADGNSGFSPTRAIEVGRLLEANGVEHFEEPCRFWKLEETAEVTAALDLDVAGGEQDWDLETWRRMIDMRAVDIVQPDILYVGGMTRAMQVARMGAEAGLPCTPHAANLSLVTLFTMHLMRALPHPGRYLELSIEGPDYYPWQDELFVQSPYAVSGGRIRVSDAPGWGVEISPDWLAKSTYQASEADI</sequence>
<dbReference type="Gene3D" id="3.30.390.10">
    <property type="entry name" value="Enolase-like, N-terminal domain"/>
    <property type="match status" value="1"/>
</dbReference>
<dbReference type="RefSeq" id="WP_037258414.1">
    <property type="nucleotide sequence ID" value="NZ_JALZ01000002.1"/>
</dbReference>
<dbReference type="InterPro" id="IPR013341">
    <property type="entry name" value="Mandelate_racemase_N_dom"/>
</dbReference>
<dbReference type="AlphaFoldDB" id="X7EIU8"/>
<dbReference type="SUPFAM" id="SSF54826">
    <property type="entry name" value="Enolase N-terminal domain-like"/>
    <property type="match status" value="1"/>
</dbReference>
<protein>
    <submittedName>
        <fullName evidence="6">Mandelate racemase</fullName>
    </submittedName>
</protein>
<dbReference type="GO" id="GO:0000287">
    <property type="term" value="F:magnesium ion binding"/>
    <property type="evidence" value="ECO:0007669"/>
    <property type="project" value="TreeGrafter"/>
</dbReference>
<accession>X7EIU8</accession>
<evidence type="ECO:0000259" key="5">
    <source>
        <dbReference type="SMART" id="SM00922"/>
    </source>
</evidence>